<comment type="similarity">
    <text evidence="2 6">Belongs to the bacterial solute-binding protein 9 family.</text>
</comment>
<evidence type="ECO:0000256" key="2">
    <source>
        <dbReference type="ARBA" id="ARBA00011028"/>
    </source>
</evidence>
<dbReference type="AlphaFoldDB" id="A0A248UAV1"/>
<dbReference type="NCBIfam" id="NF040870">
    <property type="entry name" value="AztC"/>
    <property type="match status" value="1"/>
</dbReference>
<dbReference type="KEGG" id="och:CES85_4611"/>
<dbReference type="GO" id="GO:0030001">
    <property type="term" value="P:metal ion transport"/>
    <property type="evidence" value="ECO:0007669"/>
    <property type="project" value="InterPro"/>
</dbReference>
<dbReference type="GO" id="GO:0030313">
    <property type="term" value="C:cell envelope"/>
    <property type="evidence" value="ECO:0007669"/>
    <property type="project" value="UniProtKB-SubCell"/>
</dbReference>
<dbReference type="InterPro" id="IPR006128">
    <property type="entry name" value="Lipoprotein_PsaA-like"/>
</dbReference>
<protein>
    <submittedName>
        <fullName evidence="8">Periplasmic solute binding family protein</fullName>
    </submittedName>
</protein>
<comment type="subcellular location">
    <subcellularLocation>
        <location evidence="1">Cell envelope</location>
    </subcellularLocation>
</comment>
<keyword evidence="3 6" id="KW-0813">Transport</keyword>
<dbReference type="RefSeq" id="WP_095444720.1">
    <property type="nucleotide sequence ID" value="NZ_CP022603.1"/>
</dbReference>
<dbReference type="EMBL" id="CP022603">
    <property type="protein sequence ID" value="ASV83828.1"/>
    <property type="molecule type" value="Genomic_DNA"/>
</dbReference>
<evidence type="ECO:0000256" key="6">
    <source>
        <dbReference type="RuleBase" id="RU003512"/>
    </source>
</evidence>
<dbReference type="PANTHER" id="PTHR42953:SF1">
    <property type="entry name" value="METAL-BINDING PROTEIN HI_0362-RELATED"/>
    <property type="match status" value="1"/>
</dbReference>
<sequence length="311" mass="33382">MMRQSKLALALSVATLVACSQAGAEEQKLKVIASFSILGDMAQKVGGDRITLRTLVGPNGDAHVYEPKPSDAIAMAKADVVLVNGLQLEGFLSRLVEASGTEAEIVEATEGAEILRDPNGGHYHYYGTKAVFHEAPFDPHAWQSVGNARIYVQNIVSAFCKVDAKGCDTYKHNAAAYQQELDTLDAEIRSKIASIQQDRRVVVVAHNAFRYFENAYGVKFLSPQGVSTESEASAADVAGVVRDIKENRAAAVFAENIADARLVEQIASESGLKLGGVLYSDALSAPDGPAASYIDMMRYNTETIRAAITPQ</sequence>
<dbReference type="GO" id="GO:0007155">
    <property type="term" value="P:cell adhesion"/>
    <property type="evidence" value="ECO:0007669"/>
    <property type="project" value="InterPro"/>
</dbReference>
<evidence type="ECO:0000313" key="9">
    <source>
        <dbReference type="Proteomes" id="UP000215256"/>
    </source>
</evidence>
<dbReference type="Pfam" id="PF01297">
    <property type="entry name" value="ZnuA"/>
    <property type="match status" value="1"/>
</dbReference>
<name>A0A248UAV1_9HYPH</name>
<keyword evidence="5 7" id="KW-0732">Signal</keyword>
<evidence type="ECO:0000256" key="1">
    <source>
        <dbReference type="ARBA" id="ARBA00004196"/>
    </source>
</evidence>
<keyword evidence="4" id="KW-0479">Metal-binding</keyword>
<dbReference type="InterPro" id="IPR006127">
    <property type="entry name" value="ZnuA-like"/>
</dbReference>
<evidence type="ECO:0000256" key="7">
    <source>
        <dbReference type="SAM" id="SignalP"/>
    </source>
</evidence>
<gene>
    <name evidence="8" type="ORF">CES85_4611</name>
</gene>
<evidence type="ECO:0000256" key="4">
    <source>
        <dbReference type="ARBA" id="ARBA00022723"/>
    </source>
</evidence>
<dbReference type="Gene3D" id="3.40.50.1980">
    <property type="entry name" value="Nitrogenase molybdenum iron protein domain"/>
    <property type="match status" value="2"/>
</dbReference>
<feature type="signal peptide" evidence="7">
    <location>
        <begin position="1"/>
        <end position="24"/>
    </location>
</feature>
<dbReference type="InterPro" id="IPR006129">
    <property type="entry name" value="AdhesinB"/>
</dbReference>
<evidence type="ECO:0000256" key="5">
    <source>
        <dbReference type="ARBA" id="ARBA00022729"/>
    </source>
</evidence>
<evidence type="ECO:0000256" key="3">
    <source>
        <dbReference type="ARBA" id="ARBA00022448"/>
    </source>
</evidence>
<dbReference type="PRINTS" id="PR00690">
    <property type="entry name" value="ADHESNFAMILY"/>
</dbReference>
<reference evidence="8 9" key="1">
    <citation type="submission" date="2017-07" db="EMBL/GenBank/DDBJ databases">
        <title>Phylogenetic study on the rhizospheric bacterium Ochrobactrum sp. A44.</title>
        <authorList>
            <person name="Krzyzanowska D.M."/>
            <person name="Ossowicki A."/>
            <person name="Rajewska M."/>
            <person name="Maciag T."/>
            <person name="Kaczynski Z."/>
            <person name="Czerwicka M."/>
            <person name="Jafra S."/>
        </authorList>
    </citation>
    <scope>NUCLEOTIDE SEQUENCE [LARGE SCALE GENOMIC DNA]</scope>
    <source>
        <strain evidence="8 9">A44</strain>
    </source>
</reference>
<dbReference type="PANTHER" id="PTHR42953">
    <property type="entry name" value="HIGH-AFFINITY ZINC UPTAKE SYSTEM PROTEIN ZNUA-RELATED"/>
    <property type="match status" value="1"/>
</dbReference>
<dbReference type="InterPro" id="IPR047701">
    <property type="entry name" value="AztC-like"/>
</dbReference>
<accession>A0A248UAV1</accession>
<dbReference type="SUPFAM" id="SSF53807">
    <property type="entry name" value="Helical backbone' metal receptor"/>
    <property type="match status" value="1"/>
</dbReference>
<dbReference type="GO" id="GO:0046872">
    <property type="term" value="F:metal ion binding"/>
    <property type="evidence" value="ECO:0007669"/>
    <property type="project" value="UniProtKB-KW"/>
</dbReference>
<dbReference type="PRINTS" id="PR00691">
    <property type="entry name" value="ADHESINB"/>
</dbReference>
<evidence type="ECO:0000313" key="8">
    <source>
        <dbReference type="EMBL" id="ASV83828.1"/>
    </source>
</evidence>
<organism evidence="8 9">
    <name type="scientific">Ochrobactrum quorumnocens</name>
    <dbReference type="NCBI Taxonomy" id="271865"/>
    <lineage>
        <taxon>Bacteria</taxon>
        <taxon>Pseudomonadati</taxon>
        <taxon>Pseudomonadota</taxon>
        <taxon>Alphaproteobacteria</taxon>
        <taxon>Hyphomicrobiales</taxon>
        <taxon>Brucellaceae</taxon>
        <taxon>Brucella/Ochrobactrum group</taxon>
        <taxon>Ochrobactrum</taxon>
    </lineage>
</organism>
<feature type="chain" id="PRO_5011970150" evidence="7">
    <location>
        <begin position="25"/>
        <end position="311"/>
    </location>
</feature>
<dbReference type="OrthoDB" id="9793396at2"/>
<dbReference type="Proteomes" id="UP000215256">
    <property type="component" value="Chromosome 2"/>
</dbReference>
<dbReference type="PROSITE" id="PS51257">
    <property type="entry name" value="PROKAR_LIPOPROTEIN"/>
    <property type="match status" value="1"/>
</dbReference>
<dbReference type="InterPro" id="IPR050492">
    <property type="entry name" value="Bact_metal-bind_prot9"/>
</dbReference>
<proteinExistence type="inferred from homology"/>